<feature type="transmembrane region" description="Helical" evidence="10">
    <location>
        <begin position="59"/>
        <end position="81"/>
    </location>
</feature>
<reference evidence="11" key="1">
    <citation type="journal article" date="2019" name="Mitochondrial DNA Part B Resour">
        <title>Characterization of the complete mitochondrial genome of Amphioplus laevis (Ophiuroidea, Amphiuridae) with phylogenetic analysis.</title>
        <authorList>
            <person name="Xu Q.Z."/>
            <person name="Li Y.X."/>
            <person name="Dong Y."/>
        </authorList>
    </citation>
    <scope>NUCLEOTIDE SEQUENCE</scope>
</reference>
<comment type="subcellular location">
    <subcellularLocation>
        <location evidence="1">Membrane</location>
        <topology evidence="1">Multi-pass membrane protein</topology>
    </subcellularLocation>
</comment>
<evidence type="ECO:0000256" key="7">
    <source>
        <dbReference type="ARBA" id="ARBA00023027"/>
    </source>
</evidence>
<dbReference type="RefSeq" id="YP_010120061.1">
    <property type="nucleotide sequence ID" value="NC_056168.1"/>
</dbReference>
<evidence type="ECO:0000256" key="8">
    <source>
        <dbReference type="ARBA" id="ARBA00023136"/>
    </source>
</evidence>
<evidence type="ECO:0000313" key="11">
    <source>
        <dbReference type="EMBL" id="QRC36792.1"/>
    </source>
</evidence>
<keyword evidence="7" id="KW-0520">NAD</keyword>
<dbReference type="Pfam" id="PF00420">
    <property type="entry name" value="Oxidored_q2"/>
    <property type="match status" value="1"/>
</dbReference>
<evidence type="ECO:0000256" key="4">
    <source>
        <dbReference type="ARBA" id="ARBA00022692"/>
    </source>
</evidence>
<evidence type="ECO:0000256" key="10">
    <source>
        <dbReference type="SAM" id="Phobius"/>
    </source>
</evidence>
<evidence type="ECO:0000256" key="2">
    <source>
        <dbReference type="ARBA" id="ARBA00010519"/>
    </source>
</evidence>
<name>A0A888W353_9ECHI</name>
<keyword evidence="5" id="KW-1278">Translocase</keyword>
<dbReference type="CTD" id="4539"/>
<dbReference type="Gene3D" id="1.10.287.3510">
    <property type="match status" value="1"/>
</dbReference>
<accession>A0A888W353</accession>
<keyword evidence="8 10" id="KW-0472">Membrane</keyword>
<keyword evidence="4 10" id="KW-0812">Transmembrane</keyword>
<evidence type="ECO:0000256" key="9">
    <source>
        <dbReference type="ARBA" id="ARBA00031586"/>
    </source>
</evidence>
<organism evidence="11">
    <name type="scientific">Amphioplus laevis</name>
    <dbReference type="NCBI Taxonomy" id="2806440"/>
    <lineage>
        <taxon>Eukaryota</taxon>
        <taxon>Metazoa</taxon>
        <taxon>Echinodermata</taxon>
        <taxon>Eleutherozoa</taxon>
        <taxon>Asterozoa</taxon>
        <taxon>Ophiuroidea</taxon>
        <taxon>Myophiuroidea</taxon>
        <taxon>Metophiurida</taxon>
        <taxon>Ophintegrida</taxon>
        <taxon>Amphilepidida</taxon>
        <taxon>Ophiurina</taxon>
        <taxon>Gnathophiurina</taxon>
        <taxon>Amphiuroidea</taxon>
        <taxon>Amphiuridae</taxon>
        <taxon>Amphioplus</taxon>
    </lineage>
</organism>
<proteinExistence type="inferred from homology"/>
<sequence length="98" mass="10873">MNLFSFTLIFSIVLGLLSIIYKKNFFLSILISLEIILLNIIIFNYILSFLSGSLNLSILSLFIITLAAVEASIGISIVTLISRNFNQSNILSLSTLKN</sequence>
<evidence type="ECO:0000256" key="1">
    <source>
        <dbReference type="ARBA" id="ARBA00004141"/>
    </source>
</evidence>
<keyword evidence="6 10" id="KW-1133">Transmembrane helix</keyword>
<evidence type="ECO:0000256" key="6">
    <source>
        <dbReference type="ARBA" id="ARBA00022989"/>
    </source>
</evidence>
<gene>
    <name evidence="11" type="primary">ND4L</name>
</gene>
<protein>
    <recommendedName>
        <fullName evidence="3">NADH-ubiquinone oxidoreductase chain 4L</fullName>
    </recommendedName>
    <alternativeName>
        <fullName evidence="9">NADH dehydrogenase subunit 4L</fullName>
    </alternativeName>
</protein>
<keyword evidence="11" id="KW-0496">Mitochondrion</keyword>
<dbReference type="AlphaFoldDB" id="A0A888W353"/>
<dbReference type="EMBL" id="MN276320">
    <property type="protein sequence ID" value="QRC36792.1"/>
    <property type="molecule type" value="Genomic_DNA"/>
</dbReference>
<feature type="transmembrane region" description="Helical" evidence="10">
    <location>
        <begin position="25"/>
        <end position="47"/>
    </location>
</feature>
<geneLocation type="mitochondrion" evidence="11"/>
<evidence type="ECO:0000256" key="5">
    <source>
        <dbReference type="ARBA" id="ARBA00022967"/>
    </source>
</evidence>
<dbReference type="GO" id="GO:0016020">
    <property type="term" value="C:membrane"/>
    <property type="evidence" value="ECO:0007669"/>
    <property type="project" value="UniProtKB-SubCell"/>
</dbReference>
<dbReference type="GeneID" id="65321837"/>
<evidence type="ECO:0000256" key="3">
    <source>
        <dbReference type="ARBA" id="ARBA00016612"/>
    </source>
</evidence>
<dbReference type="InterPro" id="IPR039428">
    <property type="entry name" value="NUOK/Mnh_C1-like"/>
</dbReference>
<comment type="similarity">
    <text evidence="2">Belongs to the complex I subunit 4L family.</text>
</comment>